<dbReference type="EMBL" id="LNYK01000034">
    <property type="protein sequence ID" value="KTD19575.1"/>
    <property type="molecule type" value="Genomic_DNA"/>
</dbReference>
<feature type="domain" description="EamA" evidence="7">
    <location>
        <begin position="10"/>
        <end position="151"/>
    </location>
</feature>
<dbReference type="STRING" id="45068.Llon_2155"/>
<feature type="transmembrane region" description="Helical" evidence="6">
    <location>
        <begin position="108"/>
        <end position="128"/>
    </location>
</feature>
<name>A0A0W0VHF0_9GAMM</name>
<feature type="transmembrane region" description="Helical" evidence="6">
    <location>
        <begin position="227"/>
        <end position="247"/>
    </location>
</feature>
<protein>
    <submittedName>
        <fullName evidence="8">Transmembrane protein</fullName>
    </submittedName>
</protein>
<evidence type="ECO:0000256" key="5">
    <source>
        <dbReference type="ARBA" id="ARBA00023136"/>
    </source>
</evidence>
<evidence type="ECO:0000259" key="7">
    <source>
        <dbReference type="Pfam" id="PF00892"/>
    </source>
</evidence>
<keyword evidence="2" id="KW-1003">Cell membrane</keyword>
<keyword evidence="9" id="KW-1185">Reference proteome</keyword>
<gene>
    <name evidence="8" type="ORF">Llon_2155</name>
</gene>
<keyword evidence="5 6" id="KW-0472">Membrane</keyword>
<evidence type="ECO:0000256" key="2">
    <source>
        <dbReference type="ARBA" id="ARBA00022475"/>
    </source>
</evidence>
<feature type="transmembrane region" description="Helical" evidence="6">
    <location>
        <begin position="140"/>
        <end position="157"/>
    </location>
</feature>
<evidence type="ECO:0000256" key="3">
    <source>
        <dbReference type="ARBA" id="ARBA00022692"/>
    </source>
</evidence>
<evidence type="ECO:0000256" key="4">
    <source>
        <dbReference type="ARBA" id="ARBA00022989"/>
    </source>
</evidence>
<dbReference type="PATRIC" id="fig|45068.5.peg.2346"/>
<organism evidence="8 9">
    <name type="scientific">Legionella londiniensis</name>
    <dbReference type="NCBI Taxonomy" id="45068"/>
    <lineage>
        <taxon>Bacteria</taxon>
        <taxon>Pseudomonadati</taxon>
        <taxon>Pseudomonadota</taxon>
        <taxon>Gammaproteobacteria</taxon>
        <taxon>Legionellales</taxon>
        <taxon>Legionellaceae</taxon>
        <taxon>Legionella</taxon>
    </lineage>
</organism>
<reference evidence="8 9" key="1">
    <citation type="submission" date="2015-11" db="EMBL/GenBank/DDBJ databases">
        <title>Genomic analysis of 38 Legionella species identifies large and diverse effector repertoires.</title>
        <authorList>
            <person name="Burstein D."/>
            <person name="Amaro F."/>
            <person name="Zusman T."/>
            <person name="Lifshitz Z."/>
            <person name="Cohen O."/>
            <person name="Gilbert J.A."/>
            <person name="Pupko T."/>
            <person name="Shuman H.A."/>
            <person name="Segal G."/>
        </authorList>
    </citation>
    <scope>NUCLEOTIDE SEQUENCE [LARGE SCALE GENOMIC DNA]</scope>
    <source>
        <strain evidence="8 9">ATCC 49505</strain>
    </source>
</reference>
<feature type="transmembrane region" description="Helical" evidence="6">
    <location>
        <begin position="79"/>
        <end position="102"/>
    </location>
</feature>
<dbReference type="InterPro" id="IPR050638">
    <property type="entry name" value="AA-Vitamin_Transporters"/>
</dbReference>
<dbReference type="RefSeq" id="WP_058530127.1">
    <property type="nucleotide sequence ID" value="NZ_CAAAHZ010000002.1"/>
</dbReference>
<sequence>MRQVKKPFYLGLLLLCTAQVLVGSNIVFSKFVLTSIPILLLLILRFAFAAAVLFPLHWLTAARRRPLRHHFAQLQKKDWLFILAQSLTAGFLFNCFMLLGLSYTDANVAGIITSALPAIIAVMSWVILGEKISAKKSLCVLFATGGLLIIASDKLLGNTVKHSFLGDFFVFISLLPEATYYVLCKLHANRLPVFLTSSLLNGISMMMLILLLPFTSWQACAISLQDWFIIFILGLSSGLFYVCWFFGSQWVDGIMASLSTAVMPVAAVVMAWLLLGESLSVLEFTGMSLVLFSIIIYAKR</sequence>
<comment type="caution">
    <text evidence="8">The sequence shown here is derived from an EMBL/GenBank/DDBJ whole genome shotgun (WGS) entry which is preliminary data.</text>
</comment>
<feature type="transmembrane region" description="Helical" evidence="6">
    <location>
        <begin position="254"/>
        <end position="275"/>
    </location>
</feature>
<evidence type="ECO:0000313" key="8">
    <source>
        <dbReference type="EMBL" id="KTD19575.1"/>
    </source>
</evidence>
<proteinExistence type="predicted"/>
<keyword evidence="3 6" id="KW-0812">Transmembrane</keyword>
<dbReference type="PANTHER" id="PTHR32322">
    <property type="entry name" value="INNER MEMBRANE TRANSPORTER"/>
    <property type="match status" value="1"/>
</dbReference>
<dbReference type="SUPFAM" id="SSF103481">
    <property type="entry name" value="Multidrug resistance efflux transporter EmrE"/>
    <property type="match status" value="2"/>
</dbReference>
<feature type="domain" description="EamA" evidence="7">
    <location>
        <begin position="165"/>
        <end position="296"/>
    </location>
</feature>
<dbReference type="InterPro" id="IPR000620">
    <property type="entry name" value="EamA_dom"/>
</dbReference>
<dbReference type="Proteomes" id="UP000054997">
    <property type="component" value="Unassembled WGS sequence"/>
</dbReference>
<feature type="transmembrane region" description="Helical" evidence="6">
    <location>
        <begin position="39"/>
        <end position="59"/>
    </location>
</feature>
<feature type="transmembrane region" description="Helical" evidence="6">
    <location>
        <begin position="281"/>
        <end position="298"/>
    </location>
</feature>
<feature type="transmembrane region" description="Helical" evidence="6">
    <location>
        <begin position="163"/>
        <end position="184"/>
    </location>
</feature>
<evidence type="ECO:0000256" key="6">
    <source>
        <dbReference type="SAM" id="Phobius"/>
    </source>
</evidence>
<dbReference type="GO" id="GO:0005886">
    <property type="term" value="C:plasma membrane"/>
    <property type="evidence" value="ECO:0007669"/>
    <property type="project" value="UniProtKB-SubCell"/>
</dbReference>
<dbReference type="Pfam" id="PF00892">
    <property type="entry name" value="EamA"/>
    <property type="match status" value="2"/>
</dbReference>
<evidence type="ECO:0000256" key="1">
    <source>
        <dbReference type="ARBA" id="ARBA00004651"/>
    </source>
</evidence>
<accession>A0A0W0VHF0</accession>
<dbReference type="AlphaFoldDB" id="A0A0W0VHF0"/>
<evidence type="ECO:0000313" key="9">
    <source>
        <dbReference type="Proteomes" id="UP000054997"/>
    </source>
</evidence>
<keyword evidence="4 6" id="KW-1133">Transmembrane helix</keyword>
<dbReference type="PANTHER" id="PTHR32322:SF18">
    <property type="entry name" value="S-ADENOSYLMETHIONINE_S-ADENOSYLHOMOCYSTEINE TRANSPORTER"/>
    <property type="match status" value="1"/>
</dbReference>
<comment type="subcellular location">
    <subcellularLocation>
        <location evidence="1">Cell membrane</location>
        <topology evidence="1">Multi-pass membrane protein</topology>
    </subcellularLocation>
</comment>
<dbReference type="InterPro" id="IPR037185">
    <property type="entry name" value="EmrE-like"/>
</dbReference>
<dbReference type="OrthoDB" id="5291325at2"/>
<feature type="transmembrane region" description="Helical" evidence="6">
    <location>
        <begin position="191"/>
        <end position="215"/>
    </location>
</feature>